<evidence type="ECO:0000313" key="8">
    <source>
        <dbReference type="Proteomes" id="UP000269396"/>
    </source>
</evidence>
<gene>
    <name evidence="7" type="ORF">SMTD_LOCUS4462</name>
</gene>
<sequence>MPAAVQITAEQLLREAKERELEVTPKAPQQKITSLSELRDFQLRKRKDYEDNIRKNRLAMQNWIKYAKFEETQGELQRLVDFRILYETCDFFLGGTVYRIATNSVILYFVDDL</sequence>
<proteinExistence type="inferred from homology"/>
<evidence type="ECO:0000256" key="4">
    <source>
        <dbReference type="ARBA" id="ARBA00022737"/>
    </source>
</evidence>
<evidence type="ECO:0000256" key="3">
    <source>
        <dbReference type="ARBA" id="ARBA00022664"/>
    </source>
</evidence>
<dbReference type="Proteomes" id="UP000269396">
    <property type="component" value="Unassembled WGS sequence"/>
</dbReference>
<evidence type="ECO:0000256" key="2">
    <source>
        <dbReference type="ARBA" id="ARBA00008644"/>
    </source>
</evidence>
<name>A0A183NQS6_9TREM</name>
<dbReference type="Pfam" id="PF02184">
    <property type="entry name" value="HAT"/>
    <property type="match status" value="1"/>
</dbReference>
<dbReference type="AlphaFoldDB" id="A0A183NQS6"/>
<dbReference type="InterPro" id="IPR045075">
    <property type="entry name" value="Syf1-like"/>
</dbReference>
<dbReference type="PANTHER" id="PTHR11246">
    <property type="entry name" value="PRE-MRNA SPLICING FACTOR"/>
    <property type="match status" value="1"/>
</dbReference>
<dbReference type="GO" id="GO:0071011">
    <property type="term" value="C:precatalytic spliceosome"/>
    <property type="evidence" value="ECO:0007669"/>
    <property type="project" value="TreeGrafter"/>
</dbReference>
<evidence type="ECO:0000313" key="7">
    <source>
        <dbReference type="EMBL" id="VDP07337.1"/>
    </source>
</evidence>
<dbReference type="STRING" id="31246.A0A183NQS6"/>
<evidence type="ECO:0000256" key="5">
    <source>
        <dbReference type="ARBA" id="ARBA00023187"/>
    </source>
</evidence>
<dbReference type="GO" id="GO:0071007">
    <property type="term" value="C:U2-type catalytic step 2 spliceosome"/>
    <property type="evidence" value="ECO:0007669"/>
    <property type="project" value="TreeGrafter"/>
</dbReference>
<dbReference type="EMBL" id="UZAL01012871">
    <property type="protein sequence ID" value="VDP07337.1"/>
    <property type="molecule type" value="Genomic_DNA"/>
</dbReference>
<dbReference type="PANTHER" id="PTHR11246:SF3">
    <property type="entry name" value="CROOKED NECK-LIKE PROTEIN 1"/>
    <property type="match status" value="1"/>
</dbReference>
<dbReference type="InterPro" id="IPR003107">
    <property type="entry name" value="HAT"/>
</dbReference>
<keyword evidence="8" id="KW-1185">Reference proteome</keyword>
<reference evidence="7 8" key="1">
    <citation type="submission" date="2018-11" db="EMBL/GenBank/DDBJ databases">
        <authorList>
            <consortium name="Pathogen Informatics"/>
        </authorList>
    </citation>
    <scope>NUCLEOTIDE SEQUENCE [LARGE SCALE GENOMIC DNA]</scope>
    <source>
        <strain>Denwood</strain>
        <strain evidence="8">Zambia</strain>
    </source>
</reference>
<comment type="subcellular location">
    <subcellularLocation>
        <location evidence="1">Nucleus</location>
    </subcellularLocation>
</comment>
<protein>
    <submittedName>
        <fullName evidence="7">Uncharacterized protein</fullName>
    </submittedName>
</protein>
<accession>A0A183NQS6</accession>
<organism evidence="7 8">
    <name type="scientific">Schistosoma mattheei</name>
    <dbReference type="NCBI Taxonomy" id="31246"/>
    <lineage>
        <taxon>Eukaryota</taxon>
        <taxon>Metazoa</taxon>
        <taxon>Spiralia</taxon>
        <taxon>Lophotrochozoa</taxon>
        <taxon>Platyhelminthes</taxon>
        <taxon>Trematoda</taxon>
        <taxon>Digenea</taxon>
        <taxon>Strigeidida</taxon>
        <taxon>Schistosomatoidea</taxon>
        <taxon>Schistosomatidae</taxon>
        <taxon>Schistosoma</taxon>
    </lineage>
</organism>
<dbReference type="GO" id="GO:0071014">
    <property type="term" value="C:post-mRNA release spliceosomal complex"/>
    <property type="evidence" value="ECO:0007669"/>
    <property type="project" value="TreeGrafter"/>
</dbReference>
<comment type="similarity">
    <text evidence="2">Belongs to the crooked-neck family.</text>
</comment>
<dbReference type="GO" id="GO:0000245">
    <property type="term" value="P:spliceosomal complex assembly"/>
    <property type="evidence" value="ECO:0007669"/>
    <property type="project" value="TreeGrafter"/>
</dbReference>
<keyword evidence="6" id="KW-0539">Nucleus</keyword>
<keyword evidence="5" id="KW-0508">mRNA splicing</keyword>
<evidence type="ECO:0000256" key="1">
    <source>
        <dbReference type="ARBA" id="ARBA00004123"/>
    </source>
</evidence>
<keyword evidence="4" id="KW-0677">Repeat</keyword>
<keyword evidence="3" id="KW-0507">mRNA processing</keyword>
<dbReference type="GO" id="GO:0000974">
    <property type="term" value="C:Prp19 complex"/>
    <property type="evidence" value="ECO:0007669"/>
    <property type="project" value="TreeGrafter"/>
</dbReference>
<evidence type="ECO:0000256" key="6">
    <source>
        <dbReference type="ARBA" id="ARBA00023242"/>
    </source>
</evidence>